<keyword evidence="1" id="KW-0238">DNA-binding</keyword>
<evidence type="ECO:0000313" key="4">
    <source>
        <dbReference type="Proteomes" id="UP000247416"/>
    </source>
</evidence>
<dbReference type="InterPro" id="IPR001387">
    <property type="entry name" value="Cro/C1-type_HTH"/>
</dbReference>
<dbReference type="CDD" id="cd00093">
    <property type="entry name" value="HTH_XRE"/>
    <property type="match status" value="1"/>
</dbReference>
<accession>A0A318TWV8</accession>
<evidence type="ECO:0000259" key="2">
    <source>
        <dbReference type="PROSITE" id="PS50943"/>
    </source>
</evidence>
<dbReference type="PROSITE" id="PS50943">
    <property type="entry name" value="HTH_CROC1"/>
    <property type="match status" value="1"/>
</dbReference>
<dbReference type="GO" id="GO:0003677">
    <property type="term" value="F:DNA binding"/>
    <property type="evidence" value="ECO:0007669"/>
    <property type="project" value="UniProtKB-KW"/>
</dbReference>
<evidence type="ECO:0000313" key="3">
    <source>
        <dbReference type="EMBL" id="PYF08237.1"/>
    </source>
</evidence>
<dbReference type="Pfam" id="PF01381">
    <property type="entry name" value="HTH_3"/>
    <property type="match status" value="1"/>
</dbReference>
<dbReference type="PANTHER" id="PTHR46797:SF1">
    <property type="entry name" value="METHYLPHOSPHONATE SYNTHASE"/>
    <property type="match status" value="1"/>
</dbReference>
<proteinExistence type="predicted"/>
<dbReference type="SUPFAM" id="SSF47413">
    <property type="entry name" value="lambda repressor-like DNA-binding domains"/>
    <property type="match status" value="1"/>
</dbReference>
<dbReference type="GO" id="GO:0005829">
    <property type="term" value="C:cytosol"/>
    <property type="evidence" value="ECO:0007669"/>
    <property type="project" value="TreeGrafter"/>
</dbReference>
<dbReference type="EMBL" id="QJTJ01000002">
    <property type="protein sequence ID" value="PYF08237.1"/>
    <property type="molecule type" value="Genomic_DNA"/>
</dbReference>
<gene>
    <name evidence="3" type="ORF">BJ095_1022</name>
</gene>
<dbReference type="InterPro" id="IPR010982">
    <property type="entry name" value="Lambda_DNA-bd_dom_sf"/>
</dbReference>
<sequence>MNVTDAFGVVLKKYRKLANLSQEQLALQCNLDRTYIGMLERGQRQPTITTLFTIADTLSIEPNKLVKEIEALL</sequence>
<reference evidence="3 4" key="1">
    <citation type="submission" date="2018-06" db="EMBL/GenBank/DDBJ databases">
        <title>Genomic Encyclopedia of Archaeal and Bacterial Type Strains, Phase II (KMG-II): from individual species to whole genera.</title>
        <authorList>
            <person name="Goeker M."/>
        </authorList>
    </citation>
    <scope>NUCLEOTIDE SEQUENCE [LARGE SCALE GENOMIC DNA]</scope>
    <source>
        <strain evidence="3 4">KACC 16626</strain>
    </source>
</reference>
<dbReference type="Gene3D" id="1.10.260.40">
    <property type="entry name" value="lambda repressor-like DNA-binding domains"/>
    <property type="match status" value="1"/>
</dbReference>
<feature type="domain" description="HTH cro/C1-type" evidence="2">
    <location>
        <begin position="11"/>
        <end position="65"/>
    </location>
</feature>
<keyword evidence="4" id="KW-1185">Reference proteome</keyword>
<name>A0A318TWV8_9BACL</name>
<evidence type="ECO:0000256" key="1">
    <source>
        <dbReference type="ARBA" id="ARBA00023125"/>
    </source>
</evidence>
<dbReference type="GO" id="GO:0003700">
    <property type="term" value="F:DNA-binding transcription factor activity"/>
    <property type="evidence" value="ECO:0007669"/>
    <property type="project" value="TreeGrafter"/>
</dbReference>
<dbReference type="InterPro" id="IPR050807">
    <property type="entry name" value="TransReg_Diox_bact_type"/>
</dbReference>
<dbReference type="Proteomes" id="UP000247416">
    <property type="component" value="Unassembled WGS sequence"/>
</dbReference>
<dbReference type="AlphaFoldDB" id="A0A318TWV8"/>
<comment type="caution">
    <text evidence="3">The sequence shown here is derived from an EMBL/GenBank/DDBJ whole genome shotgun (WGS) entry which is preliminary data.</text>
</comment>
<dbReference type="RefSeq" id="WP_107935943.1">
    <property type="nucleotide sequence ID" value="NZ_CP085009.1"/>
</dbReference>
<dbReference type="SMART" id="SM00530">
    <property type="entry name" value="HTH_XRE"/>
    <property type="match status" value="1"/>
</dbReference>
<organism evidence="3 4">
    <name type="scientific">Ureibacillus chungkukjangi</name>
    <dbReference type="NCBI Taxonomy" id="1202712"/>
    <lineage>
        <taxon>Bacteria</taxon>
        <taxon>Bacillati</taxon>
        <taxon>Bacillota</taxon>
        <taxon>Bacilli</taxon>
        <taxon>Bacillales</taxon>
        <taxon>Caryophanaceae</taxon>
        <taxon>Ureibacillus</taxon>
    </lineage>
</organism>
<protein>
    <submittedName>
        <fullName evidence="3">Helix-turn-helix protein</fullName>
    </submittedName>
</protein>
<dbReference type="OrthoDB" id="5461347at2"/>
<dbReference type="PANTHER" id="PTHR46797">
    <property type="entry name" value="HTH-TYPE TRANSCRIPTIONAL REGULATOR"/>
    <property type="match status" value="1"/>
</dbReference>